<dbReference type="PANTHER" id="PTHR38782">
    <property type="match status" value="1"/>
</dbReference>
<name>A0ABU5BW08_9GAMM</name>
<organism evidence="8 9">
    <name type="scientific">Halopseudomonas formosensis</name>
    <dbReference type="NCBI Taxonomy" id="1002526"/>
    <lineage>
        <taxon>Bacteria</taxon>
        <taxon>Pseudomonadati</taxon>
        <taxon>Pseudomonadota</taxon>
        <taxon>Gammaproteobacteria</taxon>
        <taxon>Pseudomonadales</taxon>
        <taxon>Pseudomonadaceae</taxon>
        <taxon>Halopseudomonas</taxon>
    </lineage>
</organism>
<feature type="domain" description="MucB/RseB N-terminal" evidence="6">
    <location>
        <begin position="23"/>
        <end position="184"/>
    </location>
</feature>
<evidence type="ECO:0000256" key="5">
    <source>
        <dbReference type="SAM" id="SignalP"/>
    </source>
</evidence>
<dbReference type="InterPro" id="IPR038484">
    <property type="entry name" value="MucB/RseB_C_sf"/>
</dbReference>
<evidence type="ECO:0000313" key="8">
    <source>
        <dbReference type="EMBL" id="MDX9686965.1"/>
    </source>
</evidence>
<dbReference type="PIRSF" id="PIRSF005427">
    <property type="entry name" value="RseB"/>
    <property type="match status" value="1"/>
</dbReference>
<dbReference type="Pfam" id="PF03888">
    <property type="entry name" value="MucB_RseB"/>
    <property type="match status" value="1"/>
</dbReference>
<feature type="chain" id="PRO_5047376695" evidence="5">
    <location>
        <begin position="19"/>
        <end position="314"/>
    </location>
</feature>
<dbReference type="Gene3D" id="2.50.20.10">
    <property type="entry name" value="Lipoprotein localisation LolA/LolB/LppX"/>
    <property type="match status" value="1"/>
</dbReference>
<comment type="subcellular location">
    <subcellularLocation>
        <location evidence="1">Periplasm</location>
    </subcellularLocation>
</comment>
<evidence type="ECO:0000256" key="1">
    <source>
        <dbReference type="ARBA" id="ARBA00004418"/>
    </source>
</evidence>
<evidence type="ECO:0000259" key="6">
    <source>
        <dbReference type="Pfam" id="PF03888"/>
    </source>
</evidence>
<feature type="domain" description="MucB/RseB C-terminal" evidence="7">
    <location>
        <begin position="210"/>
        <end position="305"/>
    </location>
</feature>
<keyword evidence="4" id="KW-0574">Periplasm</keyword>
<evidence type="ECO:0000313" key="9">
    <source>
        <dbReference type="Proteomes" id="UP001281217"/>
    </source>
</evidence>
<proteinExistence type="inferred from homology"/>
<protein>
    <submittedName>
        <fullName evidence="8">MucB/RseB C-terminal domain-containing protein</fullName>
    </submittedName>
</protein>
<feature type="signal peptide" evidence="5">
    <location>
        <begin position="1"/>
        <end position="18"/>
    </location>
</feature>
<dbReference type="InterPro" id="IPR005588">
    <property type="entry name" value="MucB_RseB"/>
</dbReference>
<keyword evidence="9" id="KW-1185">Reference proteome</keyword>
<comment type="similarity">
    <text evidence="2">Belongs to the RseB family.</text>
</comment>
<dbReference type="RefSeq" id="WP_268875167.1">
    <property type="nucleotide sequence ID" value="NZ_FOYD01000001.1"/>
</dbReference>
<dbReference type="PANTHER" id="PTHR38782:SF1">
    <property type="entry name" value="SIGMA-E FACTOR REGULATORY PROTEIN RSEB"/>
    <property type="match status" value="1"/>
</dbReference>
<accession>A0ABU5BW08</accession>
<evidence type="ECO:0000259" key="7">
    <source>
        <dbReference type="Pfam" id="PF17188"/>
    </source>
</evidence>
<dbReference type="Pfam" id="PF17188">
    <property type="entry name" value="MucB_RseB_C"/>
    <property type="match status" value="1"/>
</dbReference>
<sequence length="314" mass="35146">MIGWLGATTLFASPALWAADSTLWLERMAQAVREQSYHGSYVYERSGIFTTQDIWKQVGDDGIRERLLQTAGRYQEWLRQDGRLVCATNSSLSQGRSQTSLRAGVDPEQLLEWYSMRNLGTTRIASRDVTVIGIQPKDGFRFAHELYIDHETGLLLKSLLVDESRELLERFQFTTISFDEENYSSGLEPGESCREVSVVEPPAGVDVPFWEPQWIPPGFTLGERQIQSINGDGPYVSSQIYSDGLTSFTLFVEPLGRDKLAEDLRARLGPTVAVSRRLMADSDFYLATVVGEIPPRAAERIADSLSEAVVGARR</sequence>
<dbReference type="CDD" id="cd16327">
    <property type="entry name" value="RseB"/>
    <property type="match status" value="1"/>
</dbReference>
<keyword evidence="3 5" id="KW-0732">Signal</keyword>
<dbReference type="Gene3D" id="3.30.200.100">
    <property type="entry name" value="MucB/RseB, C-terminal domain"/>
    <property type="match status" value="1"/>
</dbReference>
<comment type="caution">
    <text evidence="8">The sequence shown here is derived from an EMBL/GenBank/DDBJ whole genome shotgun (WGS) entry which is preliminary data.</text>
</comment>
<evidence type="ECO:0000256" key="2">
    <source>
        <dbReference type="ARBA" id="ARBA00008150"/>
    </source>
</evidence>
<dbReference type="Proteomes" id="UP001281217">
    <property type="component" value="Unassembled WGS sequence"/>
</dbReference>
<gene>
    <name evidence="8" type="ORF">RED13_001386</name>
</gene>
<dbReference type="InterPro" id="IPR033436">
    <property type="entry name" value="MucB/RseB_C"/>
</dbReference>
<dbReference type="InterPro" id="IPR033434">
    <property type="entry name" value="MucB/RseB_N"/>
</dbReference>
<evidence type="ECO:0000256" key="4">
    <source>
        <dbReference type="ARBA" id="ARBA00022764"/>
    </source>
</evidence>
<dbReference type="EMBL" id="JAVRDO010000004">
    <property type="protein sequence ID" value="MDX9686965.1"/>
    <property type="molecule type" value="Genomic_DNA"/>
</dbReference>
<reference evidence="9" key="1">
    <citation type="submission" date="2023-07" db="EMBL/GenBank/DDBJ databases">
        <authorList>
            <person name="de Witt J."/>
        </authorList>
    </citation>
    <scope>NUCLEOTIDE SEQUENCE [LARGE SCALE GENOMIC DNA]</scope>
    <source>
        <strain evidence="9">FZJ</strain>
    </source>
</reference>
<evidence type="ECO:0000256" key="3">
    <source>
        <dbReference type="ARBA" id="ARBA00022729"/>
    </source>
</evidence>